<dbReference type="AlphaFoldDB" id="A0AAV5SSU5"/>
<keyword evidence="3 4" id="KW-0378">Hydrolase</keyword>
<organism evidence="6 7">
    <name type="scientific">Pristionchus entomophagus</name>
    <dbReference type="NCBI Taxonomy" id="358040"/>
    <lineage>
        <taxon>Eukaryota</taxon>
        <taxon>Metazoa</taxon>
        <taxon>Ecdysozoa</taxon>
        <taxon>Nematoda</taxon>
        <taxon>Chromadorea</taxon>
        <taxon>Rhabditida</taxon>
        <taxon>Rhabditina</taxon>
        <taxon>Diplogasteromorpha</taxon>
        <taxon>Diplogasteroidea</taxon>
        <taxon>Neodiplogasteridae</taxon>
        <taxon>Pristionchus</taxon>
    </lineage>
</organism>
<evidence type="ECO:0000256" key="2">
    <source>
        <dbReference type="ARBA" id="ARBA00022487"/>
    </source>
</evidence>
<feature type="domain" description="Carboxylesterase type B" evidence="5">
    <location>
        <begin position="5"/>
        <end position="242"/>
    </location>
</feature>
<dbReference type="InterPro" id="IPR002018">
    <property type="entry name" value="CarbesteraseB"/>
</dbReference>
<feature type="domain" description="Carboxylesterase type B" evidence="5">
    <location>
        <begin position="246"/>
        <end position="467"/>
    </location>
</feature>
<dbReference type="FunFam" id="3.40.50.1820:FF:001132">
    <property type="entry name" value="Uncharacterized protein"/>
    <property type="match status" value="1"/>
</dbReference>
<name>A0AAV5SSU5_9BILA</name>
<dbReference type="Proteomes" id="UP001432027">
    <property type="component" value="Unassembled WGS sequence"/>
</dbReference>
<dbReference type="Gene3D" id="3.40.50.1820">
    <property type="entry name" value="alpha/beta hydrolase"/>
    <property type="match status" value="2"/>
</dbReference>
<comment type="similarity">
    <text evidence="1 4">Belongs to the type-B carboxylesterase/lipase family.</text>
</comment>
<gene>
    <name evidence="6" type="ORF">PENTCL1PPCAC_8426</name>
</gene>
<reference evidence="6" key="1">
    <citation type="submission" date="2023-10" db="EMBL/GenBank/DDBJ databases">
        <title>Genome assembly of Pristionchus species.</title>
        <authorList>
            <person name="Yoshida K."/>
            <person name="Sommer R.J."/>
        </authorList>
    </citation>
    <scope>NUCLEOTIDE SEQUENCE</scope>
    <source>
        <strain evidence="6">RS0144</strain>
    </source>
</reference>
<dbReference type="Pfam" id="PF00135">
    <property type="entry name" value="COesterase"/>
    <property type="match status" value="2"/>
</dbReference>
<dbReference type="PANTHER" id="PTHR43142">
    <property type="entry name" value="CARBOXYLIC ESTER HYDROLASE"/>
    <property type="match status" value="1"/>
</dbReference>
<dbReference type="GO" id="GO:0052689">
    <property type="term" value="F:carboxylic ester hydrolase activity"/>
    <property type="evidence" value="ECO:0007669"/>
    <property type="project" value="UniProtKB-KW"/>
</dbReference>
<feature type="non-terminal residue" evidence="6">
    <location>
        <position position="1"/>
    </location>
</feature>
<proteinExistence type="inferred from homology"/>
<evidence type="ECO:0000256" key="1">
    <source>
        <dbReference type="ARBA" id="ARBA00005964"/>
    </source>
</evidence>
<dbReference type="EMBL" id="BTSX01000002">
    <property type="protein sequence ID" value="GMS86251.1"/>
    <property type="molecule type" value="Genomic_DNA"/>
</dbReference>
<dbReference type="EC" id="3.1.1.-" evidence="4"/>
<protein>
    <recommendedName>
        <fullName evidence="4">Carboxylic ester hydrolase</fullName>
        <ecNumber evidence="4">3.1.1.-</ecNumber>
    </recommendedName>
</protein>
<dbReference type="InterPro" id="IPR029058">
    <property type="entry name" value="AB_hydrolase_fold"/>
</dbReference>
<evidence type="ECO:0000313" key="6">
    <source>
        <dbReference type="EMBL" id="GMS86251.1"/>
    </source>
</evidence>
<dbReference type="SUPFAM" id="SSF53474">
    <property type="entry name" value="alpha/beta-Hydrolases"/>
    <property type="match status" value="1"/>
</dbReference>
<accession>A0AAV5SSU5</accession>
<dbReference type="InterPro" id="IPR019826">
    <property type="entry name" value="Carboxylesterase_B_AS"/>
</dbReference>
<keyword evidence="7" id="KW-1185">Reference proteome</keyword>
<evidence type="ECO:0000259" key="5">
    <source>
        <dbReference type="Pfam" id="PF00135"/>
    </source>
</evidence>
<dbReference type="PANTHER" id="PTHR43142:SF1">
    <property type="entry name" value="CARBOXYLIC ESTER HYDROLASE"/>
    <property type="match status" value="1"/>
</dbReference>
<comment type="caution">
    <text evidence="6">The sequence shown here is derived from an EMBL/GenBank/DDBJ whole genome shotgun (WGS) entry which is preliminary data.</text>
</comment>
<evidence type="ECO:0000313" key="7">
    <source>
        <dbReference type="Proteomes" id="UP001432027"/>
    </source>
</evidence>
<evidence type="ECO:0000256" key="4">
    <source>
        <dbReference type="RuleBase" id="RU361235"/>
    </source>
</evidence>
<keyword evidence="2" id="KW-0719">Serine esterase</keyword>
<sequence>CELIRVETSRGPVQGFDHDFGNDTSKRFFGYGQLFLGIPYAKAPLGERRFTLPEDICKYNDRGEVHNATYYRPRCWHTLDLLTPADAMDEDCLYLNVMTPNISRKYPVMVYIHGGAFTTGGADIQHWKGAVRNLVSRGVVVVTIQYRLGLIGFFTTFTETFPPNRGLYDQILGLRWVKEEIANFGGDSNRITIFGQSAGATSVSDLSLSPLARGLFHQLIQMSGSALQQIETIDDPRGSVHQARAEQKGRKVWNPVIDGAVLPDYPENLAKSRPKYPALIGDVQDDFALFIPGVMMGHISNISRDSIKRFVQGAGTILDEDTAKNISTMMINGYSKGAPPADSDHLGWAKLMSDMRNGLQSHKLLIQFLVCRHRKAGNEDVWLFTFAHRSLLSFNLEVDGWMPIAHCSELPYLWFYPNKWDTYNASDADLIVADNMGMLWTDFAKNGKISFPRVENAMNYVEIKEKISHKTKWRLEANKVFNEQIPEYLGVEYPPLKMSDES</sequence>
<evidence type="ECO:0000256" key="3">
    <source>
        <dbReference type="ARBA" id="ARBA00022801"/>
    </source>
</evidence>
<dbReference type="PROSITE" id="PS00122">
    <property type="entry name" value="CARBOXYLESTERASE_B_1"/>
    <property type="match status" value="1"/>
</dbReference>
<feature type="non-terminal residue" evidence="6">
    <location>
        <position position="502"/>
    </location>
</feature>